<keyword evidence="7 9" id="KW-0472">Membrane</keyword>
<organism evidence="10 11">
    <name type="scientific">Caballeronia hypogeia</name>
    <dbReference type="NCBI Taxonomy" id="1777140"/>
    <lineage>
        <taxon>Bacteria</taxon>
        <taxon>Pseudomonadati</taxon>
        <taxon>Pseudomonadota</taxon>
        <taxon>Betaproteobacteria</taxon>
        <taxon>Burkholderiales</taxon>
        <taxon>Burkholderiaceae</taxon>
        <taxon>Caballeronia</taxon>
    </lineage>
</organism>
<evidence type="ECO:0000256" key="5">
    <source>
        <dbReference type="ARBA" id="ARBA00022970"/>
    </source>
</evidence>
<evidence type="ECO:0000256" key="1">
    <source>
        <dbReference type="ARBA" id="ARBA00004651"/>
    </source>
</evidence>
<keyword evidence="2" id="KW-0813">Transport</keyword>
<dbReference type="GO" id="GO:0022857">
    <property type="term" value="F:transmembrane transporter activity"/>
    <property type="evidence" value="ECO:0007669"/>
    <property type="project" value="InterPro"/>
</dbReference>
<dbReference type="EMBL" id="FCOA02000005">
    <property type="protein sequence ID" value="SAK56085.1"/>
    <property type="molecule type" value="Genomic_DNA"/>
</dbReference>
<accession>A0A158AEC7</accession>
<dbReference type="STRING" id="1777140.AWB79_02256"/>
<dbReference type="PANTHER" id="PTHR11795:SF445">
    <property type="entry name" value="AMINO ACID ABC TRANSPORTER PERMEASE PROTEIN"/>
    <property type="match status" value="1"/>
</dbReference>
<protein>
    <submittedName>
        <fullName evidence="10">Inner-membrane translocator</fullName>
    </submittedName>
</protein>
<evidence type="ECO:0000256" key="4">
    <source>
        <dbReference type="ARBA" id="ARBA00022692"/>
    </source>
</evidence>
<feature type="transmembrane region" description="Helical" evidence="9">
    <location>
        <begin position="233"/>
        <end position="254"/>
    </location>
</feature>
<feature type="transmembrane region" description="Helical" evidence="9">
    <location>
        <begin position="6"/>
        <end position="24"/>
    </location>
</feature>
<dbReference type="OrthoDB" id="9807115at2"/>
<proteinExistence type="inferred from homology"/>
<keyword evidence="6 9" id="KW-1133">Transmembrane helix</keyword>
<feature type="transmembrane region" description="Helical" evidence="9">
    <location>
        <begin position="260"/>
        <end position="280"/>
    </location>
</feature>
<comment type="similarity">
    <text evidence="8">Belongs to the binding-protein-dependent transport system permease family. LivHM subfamily.</text>
</comment>
<evidence type="ECO:0000256" key="7">
    <source>
        <dbReference type="ARBA" id="ARBA00023136"/>
    </source>
</evidence>
<dbReference type="InterPro" id="IPR052157">
    <property type="entry name" value="BCAA_transport_permease"/>
</dbReference>
<dbReference type="Proteomes" id="UP000054851">
    <property type="component" value="Unassembled WGS sequence"/>
</dbReference>
<gene>
    <name evidence="10" type="ORF">AWB79_02256</name>
</gene>
<feature type="transmembrane region" description="Helical" evidence="9">
    <location>
        <begin position="31"/>
        <end position="52"/>
    </location>
</feature>
<dbReference type="PANTHER" id="PTHR11795">
    <property type="entry name" value="BRANCHED-CHAIN AMINO ACID TRANSPORT SYSTEM PERMEASE PROTEIN LIVH"/>
    <property type="match status" value="1"/>
</dbReference>
<name>A0A158AEC7_9BURK</name>
<sequence>METVLMTGLAMGALYGAAALAYNVMFSTSKVLSVTTGHLFMLAAIAGAFFVGKLGLPVWLGFVGSVAVSIVAGMLTEVIAIRRVLARSTDHLWLLSTLALGTVMQQGVGLWWGTEPTPFPRVFEQSFQANALDQKFWLPILAVLLLALGLELFYRRTLFGKVFLAVAEDPLAATARAVNTSRVRMLSYGMAGLIGGVAGFAAGQLTFAYFATGLTLTLNGFIAIAVGGLGSNLGALIGGLALGLLSAFTTYFLGGQYQQTIAVGLLMAFLLIRPEGLFGAKLSRQV</sequence>
<comment type="subcellular location">
    <subcellularLocation>
        <location evidence="1">Cell membrane</location>
        <topology evidence="1">Multi-pass membrane protein</topology>
    </subcellularLocation>
</comment>
<evidence type="ECO:0000256" key="6">
    <source>
        <dbReference type="ARBA" id="ARBA00022989"/>
    </source>
</evidence>
<feature type="transmembrane region" description="Helical" evidence="9">
    <location>
        <begin position="185"/>
        <end position="202"/>
    </location>
</feature>
<dbReference type="CDD" id="cd06582">
    <property type="entry name" value="TM_PBP1_LivH_like"/>
    <property type="match status" value="1"/>
</dbReference>
<evidence type="ECO:0000256" key="2">
    <source>
        <dbReference type="ARBA" id="ARBA00022448"/>
    </source>
</evidence>
<evidence type="ECO:0000256" key="8">
    <source>
        <dbReference type="ARBA" id="ARBA00037998"/>
    </source>
</evidence>
<keyword evidence="5" id="KW-0029">Amino-acid transport</keyword>
<keyword evidence="3" id="KW-1003">Cell membrane</keyword>
<keyword evidence="4 9" id="KW-0812">Transmembrane</keyword>
<comment type="caution">
    <text evidence="10">The sequence shown here is derived from an EMBL/GenBank/DDBJ whole genome shotgun (WGS) entry which is preliminary data.</text>
</comment>
<evidence type="ECO:0000313" key="10">
    <source>
        <dbReference type="EMBL" id="SAK56085.1"/>
    </source>
</evidence>
<dbReference type="AlphaFoldDB" id="A0A158AEC7"/>
<feature type="transmembrane region" description="Helical" evidence="9">
    <location>
        <begin position="92"/>
        <end position="112"/>
    </location>
</feature>
<keyword evidence="11" id="KW-1185">Reference proteome</keyword>
<evidence type="ECO:0000313" key="11">
    <source>
        <dbReference type="Proteomes" id="UP000054851"/>
    </source>
</evidence>
<dbReference type="InterPro" id="IPR001851">
    <property type="entry name" value="ABC_transp_permease"/>
</dbReference>
<dbReference type="GO" id="GO:0006865">
    <property type="term" value="P:amino acid transport"/>
    <property type="evidence" value="ECO:0007669"/>
    <property type="project" value="UniProtKB-KW"/>
</dbReference>
<dbReference type="GO" id="GO:0005886">
    <property type="term" value="C:plasma membrane"/>
    <property type="evidence" value="ECO:0007669"/>
    <property type="project" value="UniProtKB-SubCell"/>
</dbReference>
<feature type="transmembrane region" description="Helical" evidence="9">
    <location>
        <begin position="136"/>
        <end position="154"/>
    </location>
</feature>
<evidence type="ECO:0000256" key="3">
    <source>
        <dbReference type="ARBA" id="ARBA00022475"/>
    </source>
</evidence>
<dbReference type="Pfam" id="PF02653">
    <property type="entry name" value="BPD_transp_2"/>
    <property type="match status" value="1"/>
</dbReference>
<reference evidence="10" key="1">
    <citation type="submission" date="2016-01" db="EMBL/GenBank/DDBJ databases">
        <authorList>
            <person name="Peeters C."/>
        </authorList>
    </citation>
    <scope>NUCLEOTIDE SEQUENCE</scope>
    <source>
        <strain evidence="10">LMG 29322</strain>
    </source>
</reference>
<evidence type="ECO:0000256" key="9">
    <source>
        <dbReference type="SAM" id="Phobius"/>
    </source>
</evidence>
<feature type="transmembrane region" description="Helical" evidence="9">
    <location>
        <begin position="58"/>
        <end position="80"/>
    </location>
</feature>
<dbReference type="RefSeq" id="WP_061167491.1">
    <property type="nucleotide sequence ID" value="NZ_FCOA02000005.1"/>
</dbReference>